<evidence type="ECO:0008006" key="4">
    <source>
        <dbReference type="Google" id="ProtNLM"/>
    </source>
</evidence>
<evidence type="ECO:0000256" key="1">
    <source>
        <dbReference type="SAM" id="Phobius"/>
    </source>
</evidence>
<feature type="transmembrane region" description="Helical" evidence="1">
    <location>
        <begin position="6"/>
        <end position="24"/>
    </location>
</feature>
<organism evidence="2 3">
    <name type="scientific">Candidatus Fimenecus excrementigallinarum</name>
    <dbReference type="NCBI Taxonomy" id="2840816"/>
    <lineage>
        <taxon>Bacteria</taxon>
        <taxon>Bacillati</taxon>
        <taxon>Bacillota</taxon>
        <taxon>Clostridia</taxon>
        <taxon>Candidatus Fimenecus</taxon>
    </lineage>
</organism>
<evidence type="ECO:0000313" key="2">
    <source>
        <dbReference type="EMBL" id="HIU36387.1"/>
    </source>
</evidence>
<gene>
    <name evidence="2" type="ORF">IAC53_07285</name>
</gene>
<accession>A0A9D1LF49</accession>
<keyword evidence="1" id="KW-1133">Transmembrane helix</keyword>
<keyword evidence="1" id="KW-0812">Transmembrane</keyword>
<dbReference type="AlphaFoldDB" id="A0A9D1LF49"/>
<sequence length="198" mass="22272">MEYWYLWVLLAVLCIATVLVLIKASRASARHSRETRRAYAEIERLAACKAEFRHAAAETVRAADPARALDGAFAVLQSKLEAAEDSDRCFAEMHAAQQNVYTLYWLLQDAETSLSAFFKRNGEPLRAFAPRALEAVGAADLFQTAKQMYAMFDEKNEEASLDKAAVQALDDAFRRDFARDALLKQIREYEAAHAAEIF</sequence>
<name>A0A9D1LF49_9FIRM</name>
<proteinExistence type="predicted"/>
<dbReference type="Proteomes" id="UP000824071">
    <property type="component" value="Unassembled WGS sequence"/>
</dbReference>
<keyword evidence="1" id="KW-0472">Membrane</keyword>
<reference evidence="2" key="2">
    <citation type="journal article" date="2021" name="PeerJ">
        <title>Extensive microbial diversity within the chicken gut microbiome revealed by metagenomics and culture.</title>
        <authorList>
            <person name="Gilroy R."/>
            <person name="Ravi A."/>
            <person name="Getino M."/>
            <person name="Pursley I."/>
            <person name="Horton D.L."/>
            <person name="Alikhan N.F."/>
            <person name="Baker D."/>
            <person name="Gharbi K."/>
            <person name="Hall N."/>
            <person name="Watson M."/>
            <person name="Adriaenssens E.M."/>
            <person name="Foster-Nyarko E."/>
            <person name="Jarju S."/>
            <person name="Secka A."/>
            <person name="Antonio M."/>
            <person name="Oren A."/>
            <person name="Chaudhuri R.R."/>
            <person name="La Ragione R."/>
            <person name="Hildebrand F."/>
            <person name="Pallen M.J."/>
        </authorList>
    </citation>
    <scope>NUCLEOTIDE SEQUENCE</scope>
    <source>
        <strain evidence="2">ChiGjej1B1-19959</strain>
    </source>
</reference>
<evidence type="ECO:0000313" key="3">
    <source>
        <dbReference type="Proteomes" id="UP000824071"/>
    </source>
</evidence>
<protein>
    <recommendedName>
        <fullName evidence="4">DUF4375 domain-containing protein</fullName>
    </recommendedName>
</protein>
<reference evidence="2" key="1">
    <citation type="submission" date="2020-10" db="EMBL/GenBank/DDBJ databases">
        <authorList>
            <person name="Gilroy R."/>
        </authorList>
    </citation>
    <scope>NUCLEOTIDE SEQUENCE</scope>
    <source>
        <strain evidence="2">ChiGjej1B1-19959</strain>
    </source>
</reference>
<dbReference type="EMBL" id="DVMW01000041">
    <property type="protein sequence ID" value="HIU36387.1"/>
    <property type="molecule type" value="Genomic_DNA"/>
</dbReference>
<comment type="caution">
    <text evidence="2">The sequence shown here is derived from an EMBL/GenBank/DDBJ whole genome shotgun (WGS) entry which is preliminary data.</text>
</comment>